<dbReference type="AlphaFoldDB" id="A0A8J4BMJ5"/>
<protein>
    <submittedName>
        <fullName evidence="2">Uncharacterized protein</fullName>
    </submittedName>
</protein>
<evidence type="ECO:0000313" key="2">
    <source>
        <dbReference type="EMBL" id="GIL65382.1"/>
    </source>
</evidence>
<feature type="compositionally biased region" description="Gly residues" evidence="1">
    <location>
        <begin position="248"/>
        <end position="258"/>
    </location>
</feature>
<evidence type="ECO:0000256" key="1">
    <source>
        <dbReference type="SAM" id="MobiDB-lite"/>
    </source>
</evidence>
<proteinExistence type="predicted"/>
<dbReference type="EMBL" id="BNCO01000075">
    <property type="protein sequence ID" value="GIL65382.1"/>
    <property type="molecule type" value="Genomic_DNA"/>
</dbReference>
<comment type="caution">
    <text evidence="2">The sequence shown here is derived from an EMBL/GenBank/DDBJ whole genome shotgun (WGS) entry which is preliminary data.</text>
</comment>
<dbReference type="PANTHER" id="PTHR37203">
    <property type="match status" value="1"/>
</dbReference>
<organism evidence="2 3">
    <name type="scientific">Volvox africanus</name>
    <dbReference type="NCBI Taxonomy" id="51714"/>
    <lineage>
        <taxon>Eukaryota</taxon>
        <taxon>Viridiplantae</taxon>
        <taxon>Chlorophyta</taxon>
        <taxon>core chlorophytes</taxon>
        <taxon>Chlorophyceae</taxon>
        <taxon>CS clade</taxon>
        <taxon>Chlamydomonadales</taxon>
        <taxon>Volvocaceae</taxon>
        <taxon>Volvox</taxon>
    </lineage>
</organism>
<feature type="compositionally biased region" description="Low complexity" evidence="1">
    <location>
        <begin position="259"/>
        <end position="281"/>
    </location>
</feature>
<dbReference type="Proteomes" id="UP000747399">
    <property type="component" value="Unassembled WGS sequence"/>
</dbReference>
<gene>
    <name evidence="2" type="ORF">Vafri_19137</name>
</gene>
<evidence type="ECO:0000313" key="3">
    <source>
        <dbReference type="Proteomes" id="UP000747399"/>
    </source>
</evidence>
<dbReference type="PANTHER" id="PTHR37203:SF3">
    <property type="entry name" value="SLR0975 PROTEIN"/>
    <property type="match status" value="1"/>
</dbReference>
<reference evidence="2" key="1">
    <citation type="journal article" date="2021" name="Proc. Natl. Acad. Sci. U.S.A.">
        <title>Three genomes in the algal genus Volvox reveal the fate of a haploid sex-determining region after a transition to homothallism.</title>
        <authorList>
            <person name="Yamamoto K."/>
            <person name="Hamaji T."/>
            <person name="Kawai-Toyooka H."/>
            <person name="Matsuzaki R."/>
            <person name="Takahashi F."/>
            <person name="Nishimura Y."/>
            <person name="Kawachi M."/>
            <person name="Noguchi H."/>
            <person name="Minakuchi Y."/>
            <person name="Umen J.G."/>
            <person name="Toyoda A."/>
            <person name="Nozaki H."/>
        </authorList>
    </citation>
    <scope>NUCLEOTIDE SEQUENCE</scope>
    <source>
        <strain evidence="2">NIES-3780</strain>
    </source>
</reference>
<feature type="region of interest" description="Disordered" evidence="1">
    <location>
        <begin position="248"/>
        <end position="289"/>
    </location>
</feature>
<name>A0A8J4BMJ5_9CHLO</name>
<feature type="region of interest" description="Disordered" evidence="1">
    <location>
        <begin position="450"/>
        <end position="469"/>
    </location>
</feature>
<accession>A0A8J4BMJ5</accession>
<keyword evidence="3" id="KW-1185">Reference proteome</keyword>
<sequence>MALAMCVDRLGVTWQRCRASTVQGAFRYRSWRLSYNILEANQHNTWRRHTSTDRTRWLRASASPASGPSVDHTSDPQIVLMDEPLSPMDVDSELWAVLDICTDDELEALYNILHSTSPFSPVIKSLLVERDEPALVSLRGRRSVMHKVEAHFRFLAADSVHLLRGARPSYREVLLDVRDKLDIRCSRNLSTYDLETEIFLHVLNDCVDYVRSPEHEAAASSGVEPSLAASFATITTVDVTARGGAGAGAGAGAGGTAGRSGSSAGNSNSSTSSVSSSSSSSERPAASVPNWTERLTAPLRLGLKDLAPTLLNLAGVVTVTKVGQQASQQLAANLLCSHVRYQAALRSVTSGVGAGMGLAAKGAMAGWGKQAMLEAAQRSLTAATARYSALRGAMSFLGPMLWGWLAVDLALKAVGTDYARVVRAVFLLSQVRLIRTHGFVSAEMEGLRDRTLDPEDDSGDYQDPGAAFF</sequence>